<organism evidence="2 3">
    <name type="scientific">Scleroderma citrinum Foug A</name>
    <dbReference type="NCBI Taxonomy" id="1036808"/>
    <lineage>
        <taxon>Eukaryota</taxon>
        <taxon>Fungi</taxon>
        <taxon>Dikarya</taxon>
        <taxon>Basidiomycota</taxon>
        <taxon>Agaricomycotina</taxon>
        <taxon>Agaricomycetes</taxon>
        <taxon>Agaricomycetidae</taxon>
        <taxon>Boletales</taxon>
        <taxon>Sclerodermatineae</taxon>
        <taxon>Sclerodermataceae</taxon>
        <taxon>Scleroderma</taxon>
    </lineage>
</organism>
<reference evidence="3" key="2">
    <citation type="submission" date="2015-01" db="EMBL/GenBank/DDBJ databases">
        <title>Evolutionary Origins and Diversification of the Mycorrhizal Mutualists.</title>
        <authorList>
            <consortium name="DOE Joint Genome Institute"/>
            <consortium name="Mycorrhizal Genomics Consortium"/>
            <person name="Kohler A."/>
            <person name="Kuo A."/>
            <person name="Nagy L.G."/>
            <person name="Floudas D."/>
            <person name="Copeland A."/>
            <person name="Barry K.W."/>
            <person name="Cichocki N."/>
            <person name="Veneault-Fourrey C."/>
            <person name="LaButti K."/>
            <person name="Lindquist E.A."/>
            <person name="Lipzen A."/>
            <person name="Lundell T."/>
            <person name="Morin E."/>
            <person name="Murat C."/>
            <person name="Riley R."/>
            <person name="Ohm R."/>
            <person name="Sun H."/>
            <person name="Tunlid A."/>
            <person name="Henrissat B."/>
            <person name="Grigoriev I.V."/>
            <person name="Hibbett D.S."/>
            <person name="Martin F."/>
        </authorList>
    </citation>
    <scope>NUCLEOTIDE SEQUENCE [LARGE SCALE GENOMIC DNA]</scope>
    <source>
        <strain evidence="3">Foug A</strain>
    </source>
</reference>
<protein>
    <submittedName>
        <fullName evidence="2">Uncharacterized protein</fullName>
    </submittedName>
</protein>
<accession>A0A0C3EG17</accession>
<sequence>MFSQFRQVVETFVQESTHPGGESSADTRSRSLDVNTSRSPSSTQLPEPALSNLRKSLAVQRVASTSPQRRSTSPGPSSLPKNSADTSARKSRLEERLRASFTIGDSPGSPTPNATPSRASPAPDAIRVTQHPLSPESIPLPGSPTQVAPDPPANDPVVPISSSQPSVSITNESDVPVDDLGSSSPQPQDSIVPPGAQDQVDVTAHVSADAGATVSYEPISVASEVDTSPSAADNEQSSSVAVNSSDADVEALRERLKLVEQRFSDVSTSFKKLQAERLVADTVIRELTPLEDTKDIAALRDYLTNINMKVEVGTRSSSIRILTFLRVVDSRRATASER</sequence>
<name>A0A0C3EG17_9AGAM</name>
<proteinExistence type="predicted"/>
<feature type="region of interest" description="Disordered" evidence="1">
    <location>
        <begin position="1"/>
        <end position="197"/>
    </location>
</feature>
<feature type="compositionally biased region" description="Low complexity" evidence="1">
    <location>
        <begin position="234"/>
        <end position="246"/>
    </location>
</feature>
<dbReference type="OrthoDB" id="2669816at2759"/>
<dbReference type="EMBL" id="KN822014">
    <property type="protein sequence ID" value="KIM67254.1"/>
    <property type="molecule type" value="Genomic_DNA"/>
</dbReference>
<gene>
    <name evidence="2" type="ORF">SCLCIDRAFT_109168</name>
</gene>
<dbReference type="InParanoid" id="A0A0C3EG17"/>
<feature type="compositionally biased region" description="Polar residues" evidence="1">
    <location>
        <begin position="32"/>
        <end position="45"/>
    </location>
</feature>
<keyword evidence="3" id="KW-1185">Reference proteome</keyword>
<evidence type="ECO:0000313" key="3">
    <source>
        <dbReference type="Proteomes" id="UP000053989"/>
    </source>
</evidence>
<feature type="compositionally biased region" description="Polar residues" evidence="1">
    <location>
        <begin position="62"/>
        <end position="86"/>
    </location>
</feature>
<dbReference type="HOGENOM" id="CLU_871741_0_0_1"/>
<feature type="compositionally biased region" description="Low complexity" evidence="1">
    <location>
        <begin position="155"/>
        <end position="169"/>
    </location>
</feature>
<dbReference type="AlphaFoldDB" id="A0A0C3EG17"/>
<feature type="compositionally biased region" description="Basic and acidic residues" evidence="1">
    <location>
        <begin position="87"/>
        <end position="98"/>
    </location>
</feature>
<reference evidence="2 3" key="1">
    <citation type="submission" date="2014-04" db="EMBL/GenBank/DDBJ databases">
        <authorList>
            <consortium name="DOE Joint Genome Institute"/>
            <person name="Kuo A."/>
            <person name="Kohler A."/>
            <person name="Nagy L.G."/>
            <person name="Floudas D."/>
            <person name="Copeland A."/>
            <person name="Barry K.W."/>
            <person name="Cichocki N."/>
            <person name="Veneault-Fourrey C."/>
            <person name="LaButti K."/>
            <person name="Lindquist E.A."/>
            <person name="Lipzen A."/>
            <person name="Lundell T."/>
            <person name="Morin E."/>
            <person name="Murat C."/>
            <person name="Sun H."/>
            <person name="Tunlid A."/>
            <person name="Henrissat B."/>
            <person name="Grigoriev I.V."/>
            <person name="Hibbett D.S."/>
            <person name="Martin F."/>
            <person name="Nordberg H.P."/>
            <person name="Cantor M.N."/>
            <person name="Hua S.X."/>
        </authorList>
    </citation>
    <scope>NUCLEOTIDE SEQUENCE [LARGE SCALE GENOMIC DNA]</scope>
    <source>
        <strain evidence="2 3">Foug A</strain>
    </source>
</reference>
<feature type="region of interest" description="Disordered" evidence="1">
    <location>
        <begin position="224"/>
        <end position="246"/>
    </location>
</feature>
<dbReference type="Proteomes" id="UP000053989">
    <property type="component" value="Unassembled WGS sequence"/>
</dbReference>
<evidence type="ECO:0000313" key="2">
    <source>
        <dbReference type="EMBL" id="KIM67254.1"/>
    </source>
</evidence>
<evidence type="ECO:0000256" key="1">
    <source>
        <dbReference type="SAM" id="MobiDB-lite"/>
    </source>
</evidence>